<dbReference type="AlphaFoldDB" id="A0A6A6AUV1"/>
<dbReference type="OrthoDB" id="5321209at2759"/>
<name>A0A6A6AUV1_9PEZI</name>
<evidence type="ECO:0000313" key="2">
    <source>
        <dbReference type="EMBL" id="KAF2135376.1"/>
    </source>
</evidence>
<dbReference type="GeneID" id="54301216"/>
<feature type="domain" description="DUF7626" evidence="1">
    <location>
        <begin position="124"/>
        <end position="177"/>
    </location>
</feature>
<dbReference type="Pfam" id="PF24625">
    <property type="entry name" value="DUF7626"/>
    <property type="match status" value="1"/>
</dbReference>
<organism evidence="2 3">
    <name type="scientific">Aplosporella prunicola CBS 121167</name>
    <dbReference type="NCBI Taxonomy" id="1176127"/>
    <lineage>
        <taxon>Eukaryota</taxon>
        <taxon>Fungi</taxon>
        <taxon>Dikarya</taxon>
        <taxon>Ascomycota</taxon>
        <taxon>Pezizomycotina</taxon>
        <taxon>Dothideomycetes</taxon>
        <taxon>Dothideomycetes incertae sedis</taxon>
        <taxon>Botryosphaeriales</taxon>
        <taxon>Aplosporellaceae</taxon>
        <taxon>Aplosporella</taxon>
    </lineage>
</organism>
<accession>A0A6A6AUV1</accession>
<dbReference type="Proteomes" id="UP000799438">
    <property type="component" value="Unassembled WGS sequence"/>
</dbReference>
<protein>
    <recommendedName>
        <fullName evidence="1">DUF7626 domain-containing protein</fullName>
    </recommendedName>
</protein>
<evidence type="ECO:0000259" key="1">
    <source>
        <dbReference type="Pfam" id="PF24625"/>
    </source>
</evidence>
<keyword evidence="3" id="KW-1185">Reference proteome</keyword>
<dbReference type="InterPro" id="IPR056043">
    <property type="entry name" value="DUF7626"/>
</dbReference>
<dbReference type="EMBL" id="ML995592">
    <property type="protein sequence ID" value="KAF2135376.1"/>
    <property type="molecule type" value="Genomic_DNA"/>
</dbReference>
<reference evidence="2" key="1">
    <citation type="journal article" date="2020" name="Stud. Mycol.">
        <title>101 Dothideomycetes genomes: a test case for predicting lifestyles and emergence of pathogens.</title>
        <authorList>
            <person name="Haridas S."/>
            <person name="Albert R."/>
            <person name="Binder M."/>
            <person name="Bloem J."/>
            <person name="Labutti K."/>
            <person name="Salamov A."/>
            <person name="Andreopoulos B."/>
            <person name="Baker S."/>
            <person name="Barry K."/>
            <person name="Bills G."/>
            <person name="Bluhm B."/>
            <person name="Cannon C."/>
            <person name="Castanera R."/>
            <person name="Culley D."/>
            <person name="Daum C."/>
            <person name="Ezra D."/>
            <person name="Gonzalez J."/>
            <person name="Henrissat B."/>
            <person name="Kuo A."/>
            <person name="Liang C."/>
            <person name="Lipzen A."/>
            <person name="Lutzoni F."/>
            <person name="Magnuson J."/>
            <person name="Mondo S."/>
            <person name="Nolan M."/>
            <person name="Ohm R."/>
            <person name="Pangilinan J."/>
            <person name="Park H.-J."/>
            <person name="Ramirez L."/>
            <person name="Alfaro M."/>
            <person name="Sun H."/>
            <person name="Tritt A."/>
            <person name="Yoshinaga Y."/>
            <person name="Zwiers L.-H."/>
            <person name="Turgeon B."/>
            <person name="Goodwin S."/>
            <person name="Spatafora J."/>
            <person name="Crous P."/>
            <person name="Grigoriev I."/>
        </authorList>
    </citation>
    <scope>NUCLEOTIDE SEQUENCE</scope>
    <source>
        <strain evidence="2">CBS 121167</strain>
    </source>
</reference>
<proteinExistence type="predicted"/>
<sequence>MSGYGQITHINPGTNLLPYNNRFNVHAGIMSDDDDDVQMDYDEDFDPGALSDAESEDMYERPIDANAGVQAQSDEDFHDLDADGSLFVSPEDPYQQPETHASLAGQIAFGRQPTKSRRAVTTNLDVIDKTIFDLKASGFGDKHIAGVIEHTFNLKYDAKSIVTRYRRICQVKMNEKDRQLENYQAFWTSEEDEAMLAAYHAAQLKVEAEVEAIRARVFHKTATELHRTMPSAFYSPAACEQRFEQLKNGAVAPVDLNELPTEERAAEAALRLERINLKGVILQQKRDYKAQSEIIKELTVAHKAHKANMATTQNTIKKTTKKKKGKK</sequence>
<dbReference type="RefSeq" id="XP_033391094.1">
    <property type="nucleotide sequence ID" value="XM_033543719.1"/>
</dbReference>
<evidence type="ECO:0000313" key="3">
    <source>
        <dbReference type="Proteomes" id="UP000799438"/>
    </source>
</evidence>
<gene>
    <name evidence="2" type="ORF">K452DRAFT_314035</name>
</gene>